<dbReference type="Pfam" id="PF07729">
    <property type="entry name" value="FCD"/>
    <property type="match status" value="1"/>
</dbReference>
<feature type="domain" description="GntR C-terminal" evidence="4">
    <location>
        <begin position="40"/>
        <end position="164"/>
    </location>
</feature>
<proteinExistence type="predicted"/>
<comment type="caution">
    <text evidence="5">The sequence shown here is derived from an EMBL/GenBank/DDBJ whole genome shotgun (WGS) entry which is preliminary data.</text>
</comment>
<name>A0A318SLN4_9RHOB</name>
<evidence type="ECO:0000256" key="1">
    <source>
        <dbReference type="ARBA" id="ARBA00023015"/>
    </source>
</evidence>
<sequence>MNISTTPLKEALRQLEAEGLIEVLPRRGIVVRFDAAFAEEMILARAALEAPLAALAADRSDDETRQRLADTVKRMRAATQEADIVQLIGLNEVFHGLIHAAARSVHLTRLVASQQFYDESARRVIHRNAEESRTALDEHAAISEAIIDGNRELAATRMSAHVLRSGALYLHAVFGTTLEAPLDH</sequence>
<dbReference type="Proteomes" id="UP000248311">
    <property type="component" value="Unassembled WGS sequence"/>
</dbReference>
<evidence type="ECO:0000256" key="2">
    <source>
        <dbReference type="ARBA" id="ARBA00023125"/>
    </source>
</evidence>
<dbReference type="SUPFAM" id="SSF48008">
    <property type="entry name" value="GntR ligand-binding domain-like"/>
    <property type="match status" value="1"/>
</dbReference>
<keyword evidence="3" id="KW-0804">Transcription</keyword>
<dbReference type="EMBL" id="QJTE01000013">
    <property type="protein sequence ID" value="PYE80590.1"/>
    <property type="molecule type" value="Genomic_DNA"/>
</dbReference>
<gene>
    <name evidence="5" type="ORF">DFP88_1134</name>
</gene>
<dbReference type="InterPro" id="IPR000524">
    <property type="entry name" value="Tscrpt_reg_HTH_GntR"/>
</dbReference>
<dbReference type="InterPro" id="IPR036388">
    <property type="entry name" value="WH-like_DNA-bd_sf"/>
</dbReference>
<evidence type="ECO:0000313" key="5">
    <source>
        <dbReference type="EMBL" id="PYE80590.1"/>
    </source>
</evidence>
<evidence type="ECO:0000313" key="6">
    <source>
        <dbReference type="Proteomes" id="UP000248311"/>
    </source>
</evidence>
<dbReference type="AlphaFoldDB" id="A0A318SLN4"/>
<accession>A0A318SLN4</accession>
<evidence type="ECO:0000256" key="3">
    <source>
        <dbReference type="ARBA" id="ARBA00023163"/>
    </source>
</evidence>
<dbReference type="SMART" id="SM00895">
    <property type="entry name" value="FCD"/>
    <property type="match status" value="1"/>
</dbReference>
<dbReference type="InterPro" id="IPR036390">
    <property type="entry name" value="WH_DNA-bd_sf"/>
</dbReference>
<dbReference type="InterPro" id="IPR011711">
    <property type="entry name" value="GntR_C"/>
</dbReference>
<protein>
    <submittedName>
        <fullName evidence="5">DNA-binding GntR family transcriptional regulator</fullName>
    </submittedName>
</protein>
<dbReference type="InterPro" id="IPR008920">
    <property type="entry name" value="TF_FadR/GntR_C"/>
</dbReference>
<dbReference type="PANTHER" id="PTHR43537">
    <property type="entry name" value="TRANSCRIPTIONAL REGULATOR, GNTR FAMILY"/>
    <property type="match status" value="1"/>
</dbReference>
<dbReference type="PANTHER" id="PTHR43537:SF24">
    <property type="entry name" value="GLUCONATE OPERON TRANSCRIPTIONAL REPRESSOR"/>
    <property type="match status" value="1"/>
</dbReference>
<reference evidence="5 6" key="1">
    <citation type="submission" date="2018-06" db="EMBL/GenBank/DDBJ databases">
        <title>Genomic Encyclopedia of Type Strains, Phase III (KMG-III): the genomes of soil and plant-associated and newly described type strains.</title>
        <authorList>
            <person name="Whitman W."/>
        </authorList>
    </citation>
    <scope>NUCLEOTIDE SEQUENCE [LARGE SCALE GENOMIC DNA]</scope>
    <source>
        <strain evidence="5 6">CECT 9025</strain>
    </source>
</reference>
<dbReference type="GO" id="GO:0003700">
    <property type="term" value="F:DNA-binding transcription factor activity"/>
    <property type="evidence" value="ECO:0007669"/>
    <property type="project" value="InterPro"/>
</dbReference>
<keyword evidence="6" id="KW-1185">Reference proteome</keyword>
<dbReference type="Pfam" id="PF00392">
    <property type="entry name" value="GntR"/>
    <property type="match status" value="1"/>
</dbReference>
<organism evidence="5 6">
    <name type="scientific">Pseudoroseicyclus aestuarii</name>
    <dbReference type="NCBI Taxonomy" id="1795041"/>
    <lineage>
        <taxon>Bacteria</taxon>
        <taxon>Pseudomonadati</taxon>
        <taxon>Pseudomonadota</taxon>
        <taxon>Alphaproteobacteria</taxon>
        <taxon>Rhodobacterales</taxon>
        <taxon>Paracoccaceae</taxon>
        <taxon>Pseudoroseicyclus</taxon>
    </lineage>
</organism>
<dbReference type="Gene3D" id="1.20.120.530">
    <property type="entry name" value="GntR ligand-binding domain-like"/>
    <property type="match status" value="1"/>
</dbReference>
<dbReference type="GO" id="GO:0003677">
    <property type="term" value="F:DNA binding"/>
    <property type="evidence" value="ECO:0007669"/>
    <property type="project" value="UniProtKB-KW"/>
</dbReference>
<dbReference type="Gene3D" id="1.10.10.10">
    <property type="entry name" value="Winged helix-like DNA-binding domain superfamily/Winged helix DNA-binding domain"/>
    <property type="match status" value="1"/>
</dbReference>
<keyword evidence="1" id="KW-0805">Transcription regulation</keyword>
<keyword evidence="2 5" id="KW-0238">DNA-binding</keyword>
<dbReference type="SUPFAM" id="SSF46785">
    <property type="entry name" value="Winged helix' DNA-binding domain"/>
    <property type="match status" value="1"/>
</dbReference>
<evidence type="ECO:0000259" key="4">
    <source>
        <dbReference type="SMART" id="SM00895"/>
    </source>
</evidence>